<dbReference type="InterPro" id="IPR042099">
    <property type="entry name" value="ANL_N_sf"/>
</dbReference>
<dbReference type="AlphaFoldDB" id="A0A8T6BR42"/>
<dbReference type="Pfam" id="PF00501">
    <property type="entry name" value="AMP-binding"/>
    <property type="match status" value="1"/>
</dbReference>
<dbReference type="InterPro" id="IPR000873">
    <property type="entry name" value="AMP-dep_synth/lig_dom"/>
</dbReference>
<feature type="domain" description="AMP-dependent synthetase/ligase" evidence="5">
    <location>
        <begin position="17"/>
        <end position="344"/>
    </location>
</feature>
<name>A0A8T6BR42_ECOLX</name>
<dbReference type="GO" id="GO:0044539">
    <property type="term" value="P:long-chain fatty acid import into cell"/>
    <property type="evidence" value="ECO:0007669"/>
    <property type="project" value="TreeGrafter"/>
</dbReference>
<dbReference type="InterPro" id="IPR020845">
    <property type="entry name" value="AMP-binding_CS"/>
</dbReference>
<organism evidence="6 7">
    <name type="scientific">Escherichia coli</name>
    <dbReference type="NCBI Taxonomy" id="562"/>
    <lineage>
        <taxon>Bacteria</taxon>
        <taxon>Pseudomonadati</taxon>
        <taxon>Pseudomonadota</taxon>
        <taxon>Gammaproteobacteria</taxon>
        <taxon>Enterobacterales</taxon>
        <taxon>Enterobacteriaceae</taxon>
        <taxon>Escherichia</taxon>
    </lineage>
</organism>
<reference evidence="6 7" key="1">
    <citation type="submission" date="2019-12" db="EMBL/GenBank/DDBJ databases">
        <title>Enteriobacteria Tanzani isolates_10434.</title>
        <authorList>
            <person name="Subbiah M."/>
            <person name="Call D."/>
        </authorList>
    </citation>
    <scope>NUCLEOTIDE SEQUENCE [LARGE SCALE GENOMIC DNA]</scope>
    <source>
        <strain evidence="6 7">10434wG3</strain>
    </source>
</reference>
<dbReference type="GO" id="GO:0005524">
    <property type="term" value="F:ATP binding"/>
    <property type="evidence" value="ECO:0007669"/>
    <property type="project" value="UniProtKB-KW"/>
</dbReference>
<dbReference type="GO" id="GO:0004467">
    <property type="term" value="F:long-chain fatty acid-CoA ligase activity"/>
    <property type="evidence" value="ECO:0007669"/>
    <property type="project" value="TreeGrafter"/>
</dbReference>
<evidence type="ECO:0000256" key="1">
    <source>
        <dbReference type="ARBA" id="ARBA00006432"/>
    </source>
</evidence>
<comment type="caution">
    <text evidence="6">The sequence shown here is derived from an EMBL/GenBank/DDBJ whole genome shotgun (WGS) entry which is preliminary data.</text>
</comment>
<dbReference type="GO" id="GO:0005324">
    <property type="term" value="F:long-chain fatty acid transmembrane transporter activity"/>
    <property type="evidence" value="ECO:0007669"/>
    <property type="project" value="TreeGrafter"/>
</dbReference>
<dbReference type="SUPFAM" id="SSF56801">
    <property type="entry name" value="Acetyl-CoA synthetase-like"/>
    <property type="match status" value="1"/>
</dbReference>
<dbReference type="EMBL" id="WUIG01001367">
    <property type="protein sequence ID" value="MXJ12660.1"/>
    <property type="molecule type" value="Genomic_DNA"/>
</dbReference>
<dbReference type="Gene3D" id="3.40.50.12780">
    <property type="entry name" value="N-terminal domain of ligase-like"/>
    <property type="match status" value="1"/>
</dbReference>
<keyword evidence="4" id="KW-0067">ATP-binding</keyword>
<gene>
    <name evidence="6" type="primary">caiC</name>
    <name evidence="6" type="ORF">GRW24_30095</name>
</gene>
<evidence type="ECO:0000256" key="3">
    <source>
        <dbReference type="ARBA" id="ARBA00022741"/>
    </source>
</evidence>
<evidence type="ECO:0000259" key="5">
    <source>
        <dbReference type="Pfam" id="PF00501"/>
    </source>
</evidence>
<accession>A0A8T6BR42</accession>
<keyword evidence="2 6" id="KW-0436">Ligase</keyword>
<evidence type="ECO:0000256" key="4">
    <source>
        <dbReference type="ARBA" id="ARBA00022840"/>
    </source>
</evidence>
<dbReference type="GO" id="GO:0005886">
    <property type="term" value="C:plasma membrane"/>
    <property type="evidence" value="ECO:0007669"/>
    <property type="project" value="TreeGrafter"/>
</dbReference>
<dbReference type="PANTHER" id="PTHR43107">
    <property type="entry name" value="LONG-CHAIN FATTY ACID TRANSPORT PROTEIN"/>
    <property type="match status" value="1"/>
</dbReference>
<sequence>MDIIGGQHLRQMWDDLADVYGHKTALICESSGGVVNRYSYLELNQEINRTANLFYTLGIRKGDKVALHLDNCPEFIFCWFGLAKIGAIMVPINARLLREESAWILQNSQACLLVTSAQFYPMYQQIQQEDATQLRHICLTDVALPADDGVSSFTQLKNQQPATLCYAPPLSTDDTAEILFTSGTTSRPKGVVITHYNLRFAGYYSAWQCALRDDDVYLTVMPAFHIDCQCTAAMAAFSAGATFVLVEKYSARAFWGQVQKYRATITECIPMMIRTLMVQPPSANDRQHRLREVMFYLNLSEQEKDAFCERFGVRLLTSYGMTETIVGIIGDRPGDKRRWPSIGR</sequence>
<proteinExistence type="inferred from homology"/>
<evidence type="ECO:0000313" key="7">
    <source>
        <dbReference type="Proteomes" id="UP000447081"/>
    </source>
</evidence>
<evidence type="ECO:0000256" key="2">
    <source>
        <dbReference type="ARBA" id="ARBA00022598"/>
    </source>
</evidence>
<dbReference type="PANTHER" id="PTHR43107:SF15">
    <property type="entry name" value="FATTY ACID TRANSPORT PROTEIN 3, ISOFORM A"/>
    <property type="match status" value="1"/>
</dbReference>
<dbReference type="PROSITE" id="PS00455">
    <property type="entry name" value="AMP_BINDING"/>
    <property type="match status" value="1"/>
</dbReference>
<dbReference type="Proteomes" id="UP000447081">
    <property type="component" value="Unassembled WGS sequence"/>
</dbReference>
<evidence type="ECO:0000313" key="6">
    <source>
        <dbReference type="EMBL" id="MXJ12660.1"/>
    </source>
</evidence>
<dbReference type="EC" id="6.2.1.48" evidence="6"/>
<keyword evidence="3" id="KW-0547">Nucleotide-binding</keyword>
<feature type="non-terminal residue" evidence="6">
    <location>
        <position position="344"/>
    </location>
</feature>
<comment type="similarity">
    <text evidence="1">Belongs to the ATP-dependent AMP-binding enzyme family.</text>
</comment>
<protein>
    <submittedName>
        <fullName evidence="6">Crotonobetaine/carnitine-CoA ligase</fullName>
        <ecNumber evidence="6">6.2.1.48</ecNumber>
    </submittedName>
</protein>